<evidence type="ECO:0000313" key="2">
    <source>
        <dbReference type="EMBL" id="XCI77485.1"/>
    </source>
</evidence>
<accession>A0AAU8HYG6</accession>
<evidence type="ECO:0000256" key="1">
    <source>
        <dbReference type="SAM" id="Phobius"/>
    </source>
</evidence>
<name>A0AAU8HYG6_9CAUD</name>
<feature type="transmembrane region" description="Helical" evidence="1">
    <location>
        <begin position="29"/>
        <end position="49"/>
    </location>
</feature>
<sequence>MLKGDEIFGIAMSIFLVLLWFITEESWMMNAVGFLGAFTFSLMIAGIIAQKWERDMMQEESRDE</sequence>
<gene>
    <name evidence="2" type="ORF">LDCGVIBL_CDS0127</name>
</gene>
<keyword evidence="1" id="KW-0472">Membrane</keyword>
<proteinExistence type="predicted"/>
<organism evidence="2">
    <name type="scientific">Rhizobium phage LG08</name>
    <dbReference type="NCBI Taxonomy" id="3129229"/>
    <lineage>
        <taxon>Viruses</taxon>
        <taxon>Duplodnaviria</taxon>
        <taxon>Heunggongvirae</taxon>
        <taxon>Uroviricota</taxon>
        <taxon>Caudoviricetes</taxon>
    </lineage>
</organism>
<keyword evidence="1" id="KW-1133">Transmembrane helix</keyword>
<feature type="transmembrane region" description="Helical" evidence="1">
    <location>
        <begin position="7"/>
        <end position="23"/>
    </location>
</feature>
<protein>
    <submittedName>
        <fullName evidence="2">Uncharacterized protein</fullName>
    </submittedName>
</protein>
<reference evidence="2" key="1">
    <citation type="submission" date="2024-03" db="EMBL/GenBank/DDBJ databases">
        <authorList>
            <person name="Chantapakul B."/>
            <person name="Wang S."/>
        </authorList>
    </citation>
    <scope>NUCLEOTIDE SEQUENCE</scope>
</reference>
<keyword evidence="1" id="KW-0812">Transmembrane</keyword>
<dbReference type="EMBL" id="PP429226">
    <property type="protein sequence ID" value="XCI77485.1"/>
    <property type="molecule type" value="Genomic_DNA"/>
</dbReference>